<keyword evidence="8" id="KW-1185">Reference proteome</keyword>
<dbReference type="GO" id="GO:0030267">
    <property type="term" value="F:glyoxylate reductase (NADPH) activity"/>
    <property type="evidence" value="ECO:0007669"/>
    <property type="project" value="TreeGrafter"/>
</dbReference>
<dbReference type="InterPro" id="IPR029753">
    <property type="entry name" value="D-isomer_DH_CS"/>
</dbReference>
<evidence type="ECO:0000313" key="8">
    <source>
        <dbReference type="Proteomes" id="UP000035489"/>
    </source>
</evidence>
<dbReference type="PANTHER" id="PTHR10996">
    <property type="entry name" value="2-HYDROXYACID DEHYDROGENASE-RELATED"/>
    <property type="match status" value="1"/>
</dbReference>
<dbReference type="GO" id="GO:0016618">
    <property type="term" value="F:hydroxypyruvate reductase [NAD(P)H] activity"/>
    <property type="evidence" value="ECO:0007669"/>
    <property type="project" value="TreeGrafter"/>
</dbReference>
<dbReference type="InterPro" id="IPR050223">
    <property type="entry name" value="D-isomer_2-hydroxyacid_DH"/>
</dbReference>
<evidence type="ECO:0000256" key="3">
    <source>
        <dbReference type="ARBA" id="ARBA00023027"/>
    </source>
</evidence>
<evidence type="ECO:0000313" key="7">
    <source>
        <dbReference type="EMBL" id="KLK94652.1"/>
    </source>
</evidence>
<dbReference type="PROSITE" id="PS00671">
    <property type="entry name" value="D_2_HYDROXYACID_DH_3"/>
    <property type="match status" value="1"/>
</dbReference>
<dbReference type="PANTHER" id="PTHR10996:SF178">
    <property type="entry name" value="2-HYDROXYACID DEHYDROGENASE YGL185C-RELATED"/>
    <property type="match status" value="1"/>
</dbReference>
<organism evidence="7 8">
    <name type="scientific">Microvirga vignae</name>
    <dbReference type="NCBI Taxonomy" id="1225564"/>
    <lineage>
        <taxon>Bacteria</taxon>
        <taxon>Pseudomonadati</taxon>
        <taxon>Pseudomonadota</taxon>
        <taxon>Alphaproteobacteria</taxon>
        <taxon>Hyphomicrobiales</taxon>
        <taxon>Methylobacteriaceae</taxon>
        <taxon>Microvirga</taxon>
    </lineage>
</organism>
<dbReference type="InterPro" id="IPR029752">
    <property type="entry name" value="D-isomer_DH_CS1"/>
</dbReference>
<evidence type="ECO:0000259" key="6">
    <source>
        <dbReference type="Pfam" id="PF02826"/>
    </source>
</evidence>
<comment type="caution">
    <text evidence="7">The sequence shown here is derived from an EMBL/GenBank/DDBJ whole genome shotgun (WGS) entry which is preliminary data.</text>
</comment>
<dbReference type="PROSITE" id="PS00065">
    <property type="entry name" value="D_2_HYDROXYACID_DH_1"/>
    <property type="match status" value="1"/>
</dbReference>
<feature type="domain" description="D-isomer specific 2-hydroxyacid dehydrogenase NAD-binding" evidence="6">
    <location>
        <begin position="111"/>
        <end position="287"/>
    </location>
</feature>
<evidence type="ECO:0000256" key="1">
    <source>
        <dbReference type="ARBA" id="ARBA00005854"/>
    </source>
</evidence>
<dbReference type="GO" id="GO:0005829">
    <property type="term" value="C:cytosol"/>
    <property type="evidence" value="ECO:0007669"/>
    <property type="project" value="TreeGrafter"/>
</dbReference>
<dbReference type="EMBL" id="LCYG01000008">
    <property type="protein sequence ID" value="KLK94652.1"/>
    <property type="molecule type" value="Genomic_DNA"/>
</dbReference>
<protein>
    <recommendedName>
        <fullName evidence="9">Dehydrogenase</fullName>
    </recommendedName>
</protein>
<accession>A0A0H1RPP3</accession>
<dbReference type="GO" id="GO:0051287">
    <property type="term" value="F:NAD binding"/>
    <property type="evidence" value="ECO:0007669"/>
    <property type="project" value="InterPro"/>
</dbReference>
<dbReference type="Pfam" id="PF00389">
    <property type="entry name" value="2-Hacid_dh"/>
    <property type="match status" value="1"/>
</dbReference>
<keyword evidence="2 4" id="KW-0560">Oxidoreductase</keyword>
<dbReference type="Gene3D" id="3.40.50.720">
    <property type="entry name" value="NAD(P)-binding Rossmann-like Domain"/>
    <property type="match status" value="2"/>
</dbReference>
<evidence type="ECO:0000256" key="2">
    <source>
        <dbReference type="ARBA" id="ARBA00023002"/>
    </source>
</evidence>
<dbReference type="InterPro" id="IPR006140">
    <property type="entry name" value="D-isomer_DH_NAD-bd"/>
</dbReference>
<dbReference type="AlphaFoldDB" id="A0A0H1RPP3"/>
<feature type="domain" description="D-isomer specific 2-hydroxyacid dehydrogenase catalytic" evidence="5">
    <location>
        <begin position="9"/>
        <end position="313"/>
    </location>
</feature>
<sequence length="328" mass="35028">MAALTIGIIDPFHPKSIDTIAAAVPAEWRLSIAKGQSIDEKAQALRDADVAFVMAAPMPASLIDAAPRLRFIQKLGAGIDRIDLDHCAARGIGLARLQAGNSIPVAEHTLLLMLAACRRLPLLDRQTRAGGWDKEAARGVSRQINGKTVGIVGFGAIGQAVARLLTGFDANVLYFDPRRAGPELERELRVTYAPLDELTAESDIVSLHLPLMKETAKIFDAARIARMKPGSILINCARGGLIDESALHDALVSGHIYSAGIDAFEQEPPVGSPLLLLDQTVVTPHTAGGTIDNFKPVVERAVRNTQLFLSGEDIPAQDLVLAPRRSAA</sequence>
<evidence type="ECO:0000259" key="5">
    <source>
        <dbReference type="Pfam" id="PF00389"/>
    </source>
</evidence>
<evidence type="ECO:0008006" key="9">
    <source>
        <dbReference type="Google" id="ProtNLM"/>
    </source>
</evidence>
<dbReference type="InterPro" id="IPR036291">
    <property type="entry name" value="NAD(P)-bd_dom_sf"/>
</dbReference>
<dbReference type="CDD" id="cd12175">
    <property type="entry name" value="2-Hacid_dh_11"/>
    <property type="match status" value="1"/>
</dbReference>
<dbReference type="RefSeq" id="WP_047187388.1">
    <property type="nucleotide sequence ID" value="NZ_LCYG01000008.1"/>
</dbReference>
<evidence type="ECO:0000256" key="4">
    <source>
        <dbReference type="RuleBase" id="RU003719"/>
    </source>
</evidence>
<proteinExistence type="inferred from homology"/>
<dbReference type="PATRIC" id="fig|1225564.3.peg.6550"/>
<dbReference type="FunFam" id="3.40.50.720:FF:000203">
    <property type="entry name" value="D-3-phosphoglycerate dehydrogenase (SerA)"/>
    <property type="match status" value="1"/>
</dbReference>
<name>A0A0H1RPP3_9HYPH</name>
<dbReference type="STRING" id="1225564.AA309_02400"/>
<reference evidence="7 8" key="1">
    <citation type="submission" date="2015-05" db="EMBL/GenBank/DDBJ databases">
        <title>Draft genome sequence of Microvirga vignae strain BR3299, a novel nitrogen fixing bacteria isolated from Brazil semi-aired region.</title>
        <authorList>
            <person name="Zilli J.E."/>
            <person name="Passos S.R."/>
            <person name="Leite J."/>
            <person name="Baldani J.I."/>
            <person name="Xavier G.R."/>
            <person name="Rumjaneck N.G."/>
            <person name="Simoes-Araujo J.L."/>
        </authorList>
    </citation>
    <scope>NUCLEOTIDE SEQUENCE [LARGE SCALE GENOMIC DNA]</scope>
    <source>
        <strain evidence="7 8">BR3299</strain>
    </source>
</reference>
<gene>
    <name evidence="7" type="ORF">AA309_02400</name>
</gene>
<dbReference type="OrthoDB" id="9793626at2"/>
<dbReference type="Pfam" id="PF02826">
    <property type="entry name" value="2-Hacid_dh_C"/>
    <property type="match status" value="1"/>
</dbReference>
<comment type="similarity">
    <text evidence="1 4">Belongs to the D-isomer specific 2-hydroxyacid dehydrogenase family.</text>
</comment>
<dbReference type="SUPFAM" id="SSF52283">
    <property type="entry name" value="Formate/glycerate dehydrogenase catalytic domain-like"/>
    <property type="match status" value="1"/>
</dbReference>
<keyword evidence="3" id="KW-0520">NAD</keyword>
<dbReference type="InterPro" id="IPR006139">
    <property type="entry name" value="D-isomer_2_OHA_DH_cat_dom"/>
</dbReference>
<dbReference type="SUPFAM" id="SSF51735">
    <property type="entry name" value="NAD(P)-binding Rossmann-fold domains"/>
    <property type="match status" value="1"/>
</dbReference>
<dbReference type="Proteomes" id="UP000035489">
    <property type="component" value="Unassembled WGS sequence"/>
</dbReference>